<protein>
    <recommendedName>
        <fullName evidence="5">Protein HTATIP2</fullName>
    </recommendedName>
</protein>
<dbReference type="GO" id="GO:0051170">
    <property type="term" value="P:import into nucleus"/>
    <property type="evidence" value="ECO:0007669"/>
    <property type="project" value="TreeGrafter"/>
</dbReference>
<sequence>MDPELGAQREAFKAQNKSCFILGASGETGRVLLHEIVKSGLFSKVTTIGRRELPFEEPLYKDVVQKIVDFEKLPNYADDFKGHDVGFCCLGTTKAKAGADGFVRVDHDYVLQAAELAKAGGCTHFNLQSSKGANKKSPFLYTQVKGQIEEDVELLGFPRCSIFRPAILICNRQESRMFEWLTLKALTPVSALVPTFITIPVATVARGFLNNAIRPAKQPVEVLENADIFEVAGKCRSSISKSCCKLQYKLVFTACKAFVGSLMEYCSSPMAGAPASHLSRLHAVETKAFWIIGISRDEAEDFSLSHRRLGLSSIFILGRVKLESRRTGAKHHSKWSCF</sequence>
<dbReference type="GeneTree" id="ENSGT00390000008184"/>
<organism evidence="6 7">
    <name type="scientific">Eptatretus burgeri</name>
    <name type="common">Inshore hagfish</name>
    <dbReference type="NCBI Taxonomy" id="7764"/>
    <lineage>
        <taxon>Eukaryota</taxon>
        <taxon>Metazoa</taxon>
        <taxon>Chordata</taxon>
        <taxon>Craniata</taxon>
        <taxon>Vertebrata</taxon>
        <taxon>Cyclostomata</taxon>
        <taxon>Myxini</taxon>
        <taxon>Myxiniformes</taxon>
        <taxon>Myxinidae</taxon>
        <taxon>Eptatretinae</taxon>
        <taxon>Eptatretus</taxon>
    </lineage>
</organism>
<name>A0A8C4WTX0_EPTBU</name>
<keyword evidence="3" id="KW-1015">Disulfide bond</keyword>
<keyword evidence="1" id="KW-0521">NADP</keyword>
<dbReference type="FunFam" id="3.40.50.720:FF:000271">
    <property type="entry name" value="oxidoreductase HTATIP2 isoform X1"/>
    <property type="match status" value="1"/>
</dbReference>
<evidence type="ECO:0000256" key="5">
    <source>
        <dbReference type="ARBA" id="ARBA00093604"/>
    </source>
</evidence>
<keyword evidence="7" id="KW-1185">Reference proteome</keyword>
<proteinExistence type="predicted"/>
<dbReference type="GO" id="GO:0005737">
    <property type="term" value="C:cytoplasm"/>
    <property type="evidence" value="ECO:0007669"/>
    <property type="project" value="TreeGrafter"/>
</dbReference>
<dbReference type="PANTHER" id="PTHR14097">
    <property type="entry name" value="OXIDOREDUCTASE HTATIP2"/>
    <property type="match status" value="1"/>
</dbReference>
<dbReference type="Gene3D" id="3.40.50.720">
    <property type="entry name" value="NAD(P)-binding Rossmann-like Domain"/>
    <property type="match status" value="1"/>
</dbReference>
<evidence type="ECO:0000313" key="7">
    <source>
        <dbReference type="Proteomes" id="UP000694388"/>
    </source>
</evidence>
<dbReference type="AlphaFoldDB" id="A0A8C4WTX0"/>
<evidence type="ECO:0000256" key="1">
    <source>
        <dbReference type="ARBA" id="ARBA00022857"/>
    </source>
</evidence>
<reference evidence="6" key="2">
    <citation type="submission" date="2025-09" db="UniProtKB">
        <authorList>
            <consortium name="Ensembl"/>
        </authorList>
    </citation>
    <scope>IDENTIFICATION</scope>
</reference>
<dbReference type="CDD" id="cd05250">
    <property type="entry name" value="CC3_like_SDR_a"/>
    <property type="match status" value="1"/>
</dbReference>
<accession>A0A8C4WTX0</accession>
<keyword evidence="2" id="KW-0007">Acetylation</keyword>
<reference evidence="6" key="1">
    <citation type="submission" date="2025-08" db="UniProtKB">
        <authorList>
            <consortium name="Ensembl"/>
        </authorList>
    </citation>
    <scope>IDENTIFICATION</scope>
</reference>
<comment type="subunit">
    <text evidence="4">Monomer. Forms homodimers during oxidative stress. Interacts (via N-terminus) with elongation factor EEF1A1 (via middle-region); the interaction is direct and competes with EEF1A1 binding to guanyl-nucleotide exchange factor EEF1B2, thereby inhibiting GDP for GTP exchange and reactivation of EEF1A1. Interacts with nuclear transport receptors XPO4, IPO5/RANBP5, IPO7, IPO9 and KPNB1 as well as GCN1L1/GCN1 and LRPPRC probably through their HEAT repeats. Binds NCOA5/CIA.</text>
</comment>
<dbReference type="InterPro" id="IPR036291">
    <property type="entry name" value="NAD(P)-bd_dom_sf"/>
</dbReference>
<dbReference type="Proteomes" id="UP000694388">
    <property type="component" value="Unplaced"/>
</dbReference>
<dbReference type="Ensembl" id="ENSEBUT00000011101.1">
    <property type="protein sequence ID" value="ENSEBUP00000010554.1"/>
    <property type="gene ID" value="ENSEBUG00000006794.1"/>
</dbReference>
<evidence type="ECO:0000256" key="3">
    <source>
        <dbReference type="ARBA" id="ARBA00023157"/>
    </source>
</evidence>
<evidence type="ECO:0000256" key="4">
    <source>
        <dbReference type="ARBA" id="ARBA00093483"/>
    </source>
</evidence>
<dbReference type="SUPFAM" id="SSF51735">
    <property type="entry name" value="NAD(P)-binding Rossmann-fold domains"/>
    <property type="match status" value="1"/>
</dbReference>
<dbReference type="PANTHER" id="PTHR14097:SF7">
    <property type="entry name" value="OXIDOREDUCTASE HTATIP2"/>
    <property type="match status" value="1"/>
</dbReference>
<evidence type="ECO:0000313" key="6">
    <source>
        <dbReference type="Ensembl" id="ENSEBUP00000010554.1"/>
    </source>
</evidence>
<evidence type="ECO:0000256" key="2">
    <source>
        <dbReference type="ARBA" id="ARBA00022990"/>
    </source>
</evidence>